<comment type="caution">
    <text evidence="3">The sequence shown here is derived from an EMBL/GenBank/DDBJ whole genome shotgun (WGS) entry which is preliminary data.</text>
</comment>
<evidence type="ECO:0000256" key="1">
    <source>
        <dbReference type="SAM" id="Phobius"/>
    </source>
</evidence>
<feature type="transmembrane region" description="Helical" evidence="1">
    <location>
        <begin position="12"/>
        <end position="33"/>
    </location>
</feature>
<reference evidence="4" key="1">
    <citation type="submission" date="2017-09" db="EMBL/GenBank/DDBJ databases">
        <title>Depth-based differentiation of microbial function through sediment-hosted aquifers and enrichment of novel symbionts in the deep terrestrial subsurface.</title>
        <authorList>
            <person name="Probst A.J."/>
            <person name="Ladd B."/>
            <person name="Jarett J.K."/>
            <person name="Geller-Mcgrath D.E."/>
            <person name="Sieber C.M.K."/>
            <person name="Emerson J.B."/>
            <person name="Anantharaman K."/>
            <person name="Thomas B.C."/>
            <person name="Malmstrom R."/>
            <person name="Stieglmeier M."/>
            <person name="Klingl A."/>
            <person name="Woyke T."/>
            <person name="Ryan C.M."/>
            <person name="Banfield J.F."/>
        </authorList>
    </citation>
    <scope>NUCLEOTIDE SEQUENCE [LARGE SCALE GENOMIC DNA]</scope>
</reference>
<feature type="domain" description="DUF8128" evidence="2">
    <location>
        <begin position="120"/>
        <end position="423"/>
    </location>
</feature>
<evidence type="ECO:0000313" key="4">
    <source>
        <dbReference type="Proteomes" id="UP000228809"/>
    </source>
</evidence>
<dbReference type="Pfam" id="PF26449">
    <property type="entry name" value="DUF8128"/>
    <property type="match status" value="1"/>
</dbReference>
<keyword evidence="1" id="KW-0812">Transmembrane</keyword>
<dbReference type="AlphaFoldDB" id="A0A2M6WF71"/>
<gene>
    <name evidence="3" type="ORF">COU17_00350</name>
</gene>
<name>A0A2M6WF71_9BACT</name>
<protein>
    <recommendedName>
        <fullName evidence="2">DUF8128 domain-containing protein</fullName>
    </recommendedName>
</protein>
<sequence>MQWLVNLADKFGFSPTTVLVPVLVIILSVITYLSPSLLGSVFRGILALSPLWLPVVLLFVFWGMWKTYIRTKFINSQEYVLLEIRLPQEISKSPKAMETVLTNFHLGMGEATFINRWLEGRVRPWFSLEIASIEGEIHFFIWTRRFLQDIVEAQIYGQYPNVQITEVEDYTKFVEFNVETMNVWGCDFKLTKEDALPIRTYVDYGLDKDPKEEYKIDPMAGFFEFLGRMGPGEQLWFQILIRQNKDKLSEDKRFKKDAGWGPFGGYVSWKDEAKAMIQKIREESSPQYPGQEFPGFPNPTFGQKLQLEAIERSISKPGFDAGIRGIYIAKKENFNASNIPALTISLKQLNDDLLNGFAPTGWFTAFSYPWQDYKDRKKNKMKAAIIDAYKRRSWFYPPYETPHFVLNTEELATLYHFPGEAVSAPALRRIPSTTGGAPTNLPT</sequence>
<proteinExistence type="predicted"/>
<feature type="transmembrane region" description="Helical" evidence="1">
    <location>
        <begin position="45"/>
        <end position="65"/>
    </location>
</feature>
<keyword evidence="1" id="KW-1133">Transmembrane helix</keyword>
<organism evidence="3 4">
    <name type="scientific">Candidatus Kaiserbacteria bacterium CG10_big_fil_rev_8_21_14_0_10_49_17</name>
    <dbReference type="NCBI Taxonomy" id="1974609"/>
    <lineage>
        <taxon>Bacteria</taxon>
        <taxon>Candidatus Kaiseribacteriota</taxon>
    </lineage>
</organism>
<accession>A0A2M6WF71</accession>
<evidence type="ECO:0000259" key="2">
    <source>
        <dbReference type="Pfam" id="PF26449"/>
    </source>
</evidence>
<dbReference type="Proteomes" id="UP000228809">
    <property type="component" value="Unassembled WGS sequence"/>
</dbReference>
<evidence type="ECO:0000313" key="3">
    <source>
        <dbReference type="EMBL" id="PIT91428.1"/>
    </source>
</evidence>
<dbReference type="InterPro" id="IPR058441">
    <property type="entry name" value="DUF8128"/>
</dbReference>
<keyword evidence="1" id="KW-0472">Membrane</keyword>
<dbReference type="EMBL" id="PFBJ01000003">
    <property type="protein sequence ID" value="PIT91428.1"/>
    <property type="molecule type" value="Genomic_DNA"/>
</dbReference>